<evidence type="ECO:0000256" key="18">
    <source>
        <dbReference type="PIRSR" id="PIRSR600829-4"/>
    </source>
</evidence>
<evidence type="ECO:0000256" key="5">
    <source>
        <dbReference type="ARBA" id="ARBA00022679"/>
    </source>
</evidence>
<feature type="binding site" evidence="17">
    <location>
        <begin position="93"/>
        <end position="94"/>
    </location>
    <ligand>
        <name>ATP</name>
        <dbReference type="ChEBI" id="CHEBI:30616"/>
    </ligand>
</feature>
<evidence type="ECO:0000256" key="15">
    <source>
        <dbReference type="PIRSR" id="PIRSR600829-1"/>
    </source>
</evidence>
<keyword evidence="8 20" id="KW-0418">Kinase</keyword>
<keyword evidence="7 17" id="KW-0547">Nucleotide-binding</keyword>
<keyword evidence="18" id="KW-0479">Metal-binding</keyword>
<accession>A0A1I4GR42</accession>
<keyword evidence="3" id="KW-1003">Cell membrane</keyword>
<sequence length="119" mass="13312">MYNEKKQNLLISVKSAFEGISYCAMHERNMKIHIVAGVIAGFLSWWFSLDKYEILILLVTIEGVLVAEMINTVVETLVNMISPEFHPLAKIAKDVAAGAVLISAMFSLVVGYMLFFLKL</sequence>
<evidence type="ECO:0000256" key="12">
    <source>
        <dbReference type="ARBA" id="ARBA00023136"/>
    </source>
</evidence>
<dbReference type="Gene3D" id="1.10.287.3610">
    <property type="match status" value="1"/>
</dbReference>
<reference evidence="21" key="1">
    <citation type="submission" date="2016-10" db="EMBL/GenBank/DDBJ databases">
        <authorList>
            <person name="Varghese N."/>
            <person name="Submissions S."/>
        </authorList>
    </citation>
    <scope>NUCLEOTIDE SEQUENCE [LARGE SCALE GENOMIC DNA]</scope>
    <source>
        <strain evidence="21">DSM 13327</strain>
    </source>
</reference>
<evidence type="ECO:0000256" key="8">
    <source>
        <dbReference type="ARBA" id="ARBA00022777"/>
    </source>
</evidence>
<keyword evidence="12 19" id="KW-0472">Membrane</keyword>
<feature type="binding site" evidence="17">
    <location>
        <position position="27"/>
    </location>
    <ligand>
        <name>ATP</name>
        <dbReference type="ChEBI" id="CHEBI:30616"/>
    </ligand>
</feature>
<organism evidence="20 21">
    <name type="scientific">Pelosinus propionicus DSM 13327</name>
    <dbReference type="NCBI Taxonomy" id="1123291"/>
    <lineage>
        <taxon>Bacteria</taxon>
        <taxon>Bacillati</taxon>
        <taxon>Bacillota</taxon>
        <taxon>Negativicutes</taxon>
        <taxon>Selenomonadales</taxon>
        <taxon>Sporomusaceae</taxon>
        <taxon>Pelosinus</taxon>
    </lineage>
</organism>
<dbReference type="EMBL" id="FOTS01000001">
    <property type="protein sequence ID" value="SFL32504.1"/>
    <property type="molecule type" value="Genomic_DNA"/>
</dbReference>
<feature type="transmembrane region" description="Helical" evidence="19">
    <location>
        <begin position="95"/>
        <end position="117"/>
    </location>
</feature>
<dbReference type="AlphaFoldDB" id="A0A1I4GR42"/>
<evidence type="ECO:0000256" key="4">
    <source>
        <dbReference type="ARBA" id="ARBA00022516"/>
    </source>
</evidence>
<evidence type="ECO:0000256" key="7">
    <source>
        <dbReference type="ARBA" id="ARBA00022741"/>
    </source>
</evidence>
<comment type="subcellular location">
    <subcellularLocation>
        <location evidence="1">Cell membrane</location>
        <topology evidence="1">Multi-pass membrane protein</topology>
    </subcellularLocation>
</comment>
<feature type="active site" description="Proton acceptor" evidence="15">
    <location>
        <position position="68"/>
    </location>
</feature>
<comment type="cofactor">
    <cofactor evidence="18">
        <name>Mg(2+)</name>
        <dbReference type="ChEBI" id="CHEBI:18420"/>
    </cofactor>
    <text evidence="18">Mn(2+), Zn(2+), Cd(2+) and Co(2+) support activity to lesser extents.</text>
</comment>
<feature type="binding site" evidence="17">
    <location>
        <begin position="84"/>
        <end position="86"/>
    </location>
    <ligand>
        <name>ATP</name>
        <dbReference type="ChEBI" id="CHEBI:30616"/>
    </ligand>
</feature>
<evidence type="ECO:0000256" key="1">
    <source>
        <dbReference type="ARBA" id="ARBA00004651"/>
    </source>
</evidence>
<gene>
    <name evidence="20" type="ORF">SAMN04490355_1001143</name>
</gene>
<evidence type="ECO:0000256" key="11">
    <source>
        <dbReference type="ARBA" id="ARBA00023098"/>
    </source>
</evidence>
<evidence type="ECO:0000256" key="19">
    <source>
        <dbReference type="SAM" id="Phobius"/>
    </source>
</evidence>
<dbReference type="PANTHER" id="PTHR34299:SF1">
    <property type="entry name" value="DIACYLGLYCEROL KINASE"/>
    <property type="match status" value="1"/>
</dbReference>
<dbReference type="RefSeq" id="WP_281246725.1">
    <property type="nucleotide sequence ID" value="NZ_FOTS01000001.1"/>
</dbReference>
<comment type="similarity">
    <text evidence="2">Belongs to the bacterial diacylglycerol kinase family.</text>
</comment>
<keyword evidence="18" id="KW-0460">Magnesium</keyword>
<evidence type="ECO:0000313" key="20">
    <source>
        <dbReference type="EMBL" id="SFL32504.1"/>
    </source>
</evidence>
<evidence type="ECO:0000256" key="2">
    <source>
        <dbReference type="ARBA" id="ARBA00005967"/>
    </source>
</evidence>
<feature type="transmembrane region" description="Helical" evidence="19">
    <location>
        <begin position="30"/>
        <end position="48"/>
    </location>
</feature>
<dbReference type="CDD" id="cd14265">
    <property type="entry name" value="UDPK_IM_like"/>
    <property type="match status" value="1"/>
</dbReference>
<keyword evidence="6 19" id="KW-0812">Transmembrane</keyword>
<keyword evidence="10 19" id="KW-1133">Transmembrane helix</keyword>
<evidence type="ECO:0000313" key="21">
    <source>
        <dbReference type="Proteomes" id="UP000199520"/>
    </source>
</evidence>
<dbReference type="Pfam" id="PF01219">
    <property type="entry name" value="DAGK_prokar"/>
    <property type="match status" value="1"/>
</dbReference>
<protein>
    <submittedName>
        <fullName evidence="20">Diacylglycerol kinase (ATP)</fullName>
    </submittedName>
</protein>
<dbReference type="STRING" id="1123291.SAMN04490355_1001143"/>
<feature type="binding site" evidence="18">
    <location>
        <position position="27"/>
    </location>
    <ligand>
        <name>a divalent metal cation</name>
        <dbReference type="ChEBI" id="CHEBI:60240"/>
    </ligand>
</feature>
<dbReference type="GO" id="GO:0005886">
    <property type="term" value="C:plasma membrane"/>
    <property type="evidence" value="ECO:0007669"/>
    <property type="project" value="UniProtKB-SubCell"/>
</dbReference>
<keyword evidence="14" id="KW-1208">Phospholipid metabolism</keyword>
<dbReference type="GO" id="GO:0008654">
    <property type="term" value="P:phospholipid biosynthetic process"/>
    <property type="evidence" value="ECO:0007669"/>
    <property type="project" value="UniProtKB-KW"/>
</dbReference>
<keyword evidence="5" id="KW-0808">Transferase</keyword>
<evidence type="ECO:0000256" key="17">
    <source>
        <dbReference type="PIRSR" id="PIRSR600829-3"/>
    </source>
</evidence>
<dbReference type="Proteomes" id="UP000199520">
    <property type="component" value="Unassembled WGS sequence"/>
</dbReference>
<evidence type="ECO:0000256" key="3">
    <source>
        <dbReference type="ARBA" id="ARBA00022475"/>
    </source>
</evidence>
<name>A0A1I4GR42_9FIRM</name>
<feature type="binding site" evidence="18">
    <location>
        <position position="75"/>
    </location>
    <ligand>
        <name>a divalent metal cation</name>
        <dbReference type="ChEBI" id="CHEBI:60240"/>
    </ligand>
</feature>
<evidence type="ECO:0000256" key="16">
    <source>
        <dbReference type="PIRSR" id="PIRSR600829-2"/>
    </source>
</evidence>
<keyword evidence="11" id="KW-0443">Lipid metabolism</keyword>
<evidence type="ECO:0000256" key="9">
    <source>
        <dbReference type="ARBA" id="ARBA00022840"/>
    </source>
</evidence>
<dbReference type="InterPro" id="IPR036945">
    <property type="entry name" value="DAGK_sf"/>
</dbReference>
<feature type="binding site" evidence="17">
    <location>
        <position position="75"/>
    </location>
    <ligand>
        <name>ATP</name>
        <dbReference type="ChEBI" id="CHEBI:30616"/>
    </ligand>
</feature>
<dbReference type="InterPro" id="IPR000829">
    <property type="entry name" value="DAGK"/>
</dbReference>
<feature type="binding site" evidence="16">
    <location>
        <position position="68"/>
    </location>
    <ligand>
        <name>substrate</name>
    </ligand>
</feature>
<dbReference type="PANTHER" id="PTHR34299">
    <property type="entry name" value="DIACYLGLYCEROL KINASE"/>
    <property type="match status" value="1"/>
</dbReference>
<evidence type="ECO:0000256" key="6">
    <source>
        <dbReference type="ARBA" id="ARBA00022692"/>
    </source>
</evidence>
<keyword evidence="21" id="KW-1185">Reference proteome</keyword>
<evidence type="ECO:0000256" key="14">
    <source>
        <dbReference type="ARBA" id="ARBA00023264"/>
    </source>
</evidence>
<keyword evidence="9 17" id="KW-0067">ATP-binding</keyword>
<evidence type="ECO:0000256" key="13">
    <source>
        <dbReference type="ARBA" id="ARBA00023209"/>
    </source>
</evidence>
<dbReference type="GO" id="GO:0046872">
    <property type="term" value="F:metal ion binding"/>
    <property type="evidence" value="ECO:0007669"/>
    <property type="project" value="UniProtKB-KW"/>
</dbReference>
<dbReference type="GO" id="GO:0016301">
    <property type="term" value="F:kinase activity"/>
    <property type="evidence" value="ECO:0007669"/>
    <property type="project" value="UniProtKB-KW"/>
</dbReference>
<dbReference type="InterPro" id="IPR033717">
    <property type="entry name" value="UDPK"/>
</dbReference>
<evidence type="ECO:0000256" key="10">
    <source>
        <dbReference type="ARBA" id="ARBA00022989"/>
    </source>
</evidence>
<proteinExistence type="inferred from homology"/>
<dbReference type="GO" id="GO:0005524">
    <property type="term" value="F:ATP binding"/>
    <property type="evidence" value="ECO:0007669"/>
    <property type="project" value="UniProtKB-KW"/>
</dbReference>
<keyword evidence="4" id="KW-0444">Lipid biosynthesis</keyword>
<keyword evidence="13" id="KW-0594">Phospholipid biosynthesis</keyword>